<reference evidence="1 2" key="1">
    <citation type="submission" date="2019-03" db="EMBL/GenBank/DDBJ databases">
        <title>Genomic Encyclopedia of Archaeal and Bacterial Type Strains, Phase II (KMG-II): from individual species to whole genera.</title>
        <authorList>
            <person name="Goeker M."/>
        </authorList>
    </citation>
    <scope>NUCLEOTIDE SEQUENCE [LARGE SCALE GENOMIC DNA]</scope>
    <source>
        <strain evidence="1 2">ATCC 25309</strain>
    </source>
</reference>
<protein>
    <submittedName>
        <fullName evidence="1">Uncharacterized protein</fullName>
    </submittedName>
</protein>
<keyword evidence="2" id="KW-1185">Reference proteome</keyword>
<dbReference type="AlphaFoldDB" id="A0A4V3FED0"/>
<gene>
    <name evidence="1" type="ORF">EI77_03648</name>
</gene>
<evidence type="ECO:0000313" key="1">
    <source>
        <dbReference type="EMBL" id="TDU66553.1"/>
    </source>
</evidence>
<comment type="caution">
    <text evidence="1">The sequence shown here is derived from an EMBL/GenBank/DDBJ whole genome shotgun (WGS) entry which is preliminary data.</text>
</comment>
<organism evidence="1 2">
    <name type="scientific">Prosthecobacter fusiformis</name>
    <dbReference type="NCBI Taxonomy" id="48464"/>
    <lineage>
        <taxon>Bacteria</taxon>
        <taxon>Pseudomonadati</taxon>
        <taxon>Verrucomicrobiota</taxon>
        <taxon>Verrucomicrobiia</taxon>
        <taxon>Verrucomicrobiales</taxon>
        <taxon>Verrucomicrobiaceae</taxon>
        <taxon>Prosthecobacter</taxon>
    </lineage>
</organism>
<name>A0A4V3FED0_9BACT</name>
<accession>A0A4V3FED0</accession>
<dbReference type="EMBL" id="SOCA01000008">
    <property type="protein sequence ID" value="TDU66553.1"/>
    <property type="molecule type" value="Genomic_DNA"/>
</dbReference>
<evidence type="ECO:0000313" key="2">
    <source>
        <dbReference type="Proteomes" id="UP000295662"/>
    </source>
</evidence>
<sequence length="100" mass="10778">MREHTVGRVCSALEGLAITKRVLAELPAFFGGTLFLPVRFCLNDEGSGDSPLQRMAGNPARWMVSETTWNAPDTPALRILAGVYREEFLANILGTGIASG</sequence>
<proteinExistence type="predicted"/>
<dbReference type="Proteomes" id="UP000295662">
    <property type="component" value="Unassembled WGS sequence"/>
</dbReference>